<gene>
    <name evidence="1" type="ORF">BC952_2440</name>
</gene>
<evidence type="ECO:0000313" key="1">
    <source>
        <dbReference type="EMBL" id="RKS92537.1"/>
    </source>
</evidence>
<dbReference type="Proteomes" id="UP000280091">
    <property type="component" value="Unassembled WGS sequence"/>
</dbReference>
<proteinExistence type="predicted"/>
<dbReference type="AlphaFoldDB" id="A0A495RY99"/>
<protein>
    <submittedName>
        <fullName evidence="1">Uncharacterized protein</fullName>
    </submittedName>
</protein>
<dbReference type="EMBL" id="RBXA01000003">
    <property type="protein sequence ID" value="RKS92537.1"/>
    <property type="molecule type" value="Genomic_DNA"/>
</dbReference>
<keyword evidence="2" id="KW-1185">Reference proteome</keyword>
<evidence type="ECO:0000313" key="2">
    <source>
        <dbReference type="Proteomes" id="UP000280091"/>
    </source>
</evidence>
<sequence length="38" mass="4558">MDITLEFMRTDFNYDDKEIIPTVASGQHKQIRARIKYI</sequence>
<name>A0A495RY99_9FLAO</name>
<reference evidence="1 2" key="1">
    <citation type="submission" date="2018-10" db="EMBL/GenBank/DDBJ databases">
        <title>Genomic Encyclopedia of Archaeal and Bacterial Type Strains, Phase II (KMG-II): from individual species to whole genera.</title>
        <authorList>
            <person name="Goeker M."/>
        </authorList>
    </citation>
    <scope>NUCLEOTIDE SEQUENCE [LARGE SCALE GENOMIC DNA]</scope>
    <source>
        <strain evidence="1 2">DSM 15094</strain>
    </source>
</reference>
<organism evidence="1 2">
    <name type="scientific">Flavobacterium limicola</name>
    <dbReference type="NCBI Taxonomy" id="180441"/>
    <lineage>
        <taxon>Bacteria</taxon>
        <taxon>Pseudomonadati</taxon>
        <taxon>Bacteroidota</taxon>
        <taxon>Flavobacteriia</taxon>
        <taxon>Flavobacteriales</taxon>
        <taxon>Flavobacteriaceae</taxon>
        <taxon>Flavobacterium</taxon>
    </lineage>
</organism>
<comment type="caution">
    <text evidence="1">The sequence shown here is derived from an EMBL/GenBank/DDBJ whole genome shotgun (WGS) entry which is preliminary data.</text>
</comment>
<accession>A0A495RY99</accession>